<evidence type="ECO:0000256" key="1">
    <source>
        <dbReference type="SAM" id="MobiDB-lite"/>
    </source>
</evidence>
<evidence type="ECO:0008006" key="4">
    <source>
        <dbReference type="Google" id="ProtNLM"/>
    </source>
</evidence>
<dbReference type="Pfam" id="PF07004">
    <property type="entry name" value="SHIPPO-rpt"/>
    <property type="match status" value="4"/>
</dbReference>
<feature type="compositionally biased region" description="Polar residues" evidence="1">
    <location>
        <begin position="128"/>
        <end position="138"/>
    </location>
</feature>
<organism evidence="2 3">
    <name type="scientific">Paralvinella palmiformis</name>
    <dbReference type="NCBI Taxonomy" id="53620"/>
    <lineage>
        <taxon>Eukaryota</taxon>
        <taxon>Metazoa</taxon>
        <taxon>Spiralia</taxon>
        <taxon>Lophotrochozoa</taxon>
        <taxon>Annelida</taxon>
        <taxon>Polychaeta</taxon>
        <taxon>Sedentaria</taxon>
        <taxon>Canalipalpata</taxon>
        <taxon>Terebellida</taxon>
        <taxon>Terebelliformia</taxon>
        <taxon>Alvinellidae</taxon>
        <taxon>Paralvinella</taxon>
    </lineage>
</organism>
<proteinExistence type="predicted"/>
<evidence type="ECO:0000313" key="2">
    <source>
        <dbReference type="EMBL" id="KAK2143913.1"/>
    </source>
</evidence>
<dbReference type="PANTHER" id="PTHR21580">
    <property type="entry name" value="SHIPPO-1-RELATED"/>
    <property type="match status" value="1"/>
</dbReference>
<name>A0AAD9J0A4_9ANNE</name>
<feature type="region of interest" description="Disordered" evidence="1">
    <location>
        <begin position="157"/>
        <end position="191"/>
    </location>
</feature>
<dbReference type="EMBL" id="JAODUP010000800">
    <property type="protein sequence ID" value="KAK2143913.1"/>
    <property type="molecule type" value="Genomic_DNA"/>
</dbReference>
<accession>A0AAD9J0A4</accession>
<dbReference type="Proteomes" id="UP001208570">
    <property type="component" value="Unassembled WGS sequence"/>
</dbReference>
<dbReference type="GO" id="GO:0005856">
    <property type="term" value="C:cytoskeleton"/>
    <property type="evidence" value="ECO:0007669"/>
    <property type="project" value="TreeGrafter"/>
</dbReference>
<gene>
    <name evidence="2" type="ORF">LSH36_800g01004</name>
</gene>
<dbReference type="InterPro" id="IPR010736">
    <property type="entry name" value="SHIPPO-rpt"/>
</dbReference>
<dbReference type="PANTHER" id="PTHR21580:SF28">
    <property type="entry name" value="BOREALIN N-TERMINAL DOMAIN-CONTAINING PROTEIN-RELATED"/>
    <property type="match status" value="1"/>
</dbReference>
<comment type="caution">
    <text evidence="2">The sequence shown here is derived from an EMBL/GenBank/DDBJ whole genome shotgun (WGS) entry which is preliminary data.</text>
</comment>
<dbReference type="AlphaFoldDB" id="A0AAD9J0A4"/>
<keyword evidence="3" id="KW-1185">Reference proteome</keyword>
<feature type="region of interest" description="Disordered" evidence="1">
    <location>
        <begin position="95"/>
        <end position="140"/>
    </location>
</feature>
<evidence type="ECO:0000313" key="3">
    <source>
        <dbReference type="Proteomes" id="UP001208570"/>
    </source>
</evidence>
<reference evidence="2" key="1">
    <citation type="journal article" date="2023" name="Mol. Biol. Evol.">
        <title>Third-Generation Sequencing Reveals the Adaptive Role of the Epigenome in Three Deep-Sea Polychaetes.</title>
        <authorList>
            <person name="Perez M."/>
            <person name="Aroh O."/>
            <person name="Sun Y."/>
            <person name="Lan Y."/>
            <person name="Juniper S.K."/>
            <person name="Young C.R."/>
            <person name="Angers B."/>
            <person name="Qian P.Y."/>
        </authorList>
    </citation>
    <scope>NUCLEOTIDE SEQUENCE</scope>
    <source>
        <strain evidence="2">P08H-3</strain>
    </source>
</reference>
<protein>
    <recommendedName>
        <fullName evidence="4">Outer dense fiber protein 3-like protein 2</fullName>
    </recommendedName>
</protein>
<dbReference type="InterPro" id="IPR051291">
    <property type="entry name" value="CIMAP"/>
</dbReference>
<feature type="compositionally biased region" description="Low complexity" evidence="1">
    <location>
        <begin position="106"/>
        <end position="120"/>
    </location>
</feature>
<sequence>MYEYTKPRAPIAAMFGSPGPCYALPNLCGYVTHDPRSVHLRYPAWQFGIKHGKFVQDSSPGPVHYPDVEYTRTGRNGCPHYSIYGRPKDLSMFKTPGPGKYSPQNAGPSASPTAPSFSFGGRTRLRANDQNPSPNSYTLPRLLGNTVEGNKRAAPCFSQKGRSKVGGFDEDLQRTPGPGTYGSIDPSIYRDRSPSYTMRPLASMPGDSTLKPGPGAHSPERVYINRRVSPSHSFGIRHSNYVTPLILDVSD</sequence>